<reference evidence="2" key="1">
    <citation type="submission" date="2021-05" db="EMBL/GenBank/DDBJ databases">
        <title>The genome of the haptophyte Pavlova lutheri (Diacronema luteri, Pavlovales) - a model for lipid biosynthesis in eukaryotic algae.</title>
        <authorList>
            <person name="Hulatt C.J."/>
            <person name="Posewitz M.C."/>
        </authorList>
    </citation>
    <scope>NUCLEOTIDE SEQUENCE</scope>
    <source>
        <strain evidence="2">NIVA-4/92</strain>
    </source>
</reference>
<keyword evidence="3" id="KW-1185">Reference proteome</keyword>
<feature type="transmembrane region" description="Helical" evidence="1">
    <location>
        <begin position="396"/>
        <end position="414"/>
    </location>
</feature>
<dbReference type="OrthoDB" id="8068875at2759"/>
<gene>
    <name evidence="2" type="ORF">KFE25_013280</name>
</gene>
<accession>A0A8J5XTN6</accession>
<comment type="caution">
    <text evidence="2">The sequence shown here is derived from an EMBL/GenBank/DDBJ whole genome shotgun (WGS) entry which is preliminary data.</text>
</comment>
<evidence type="ECO:0000313" key="3">
    <source>
        <dbReference type="Proteomes" id="UP000751190"/>
    </source>
</evidence>
<proteinExistence type="predicted"/>
<dbReference type="AlphaFoldDB" id="A0A8J5XTN6"/>
<dbReference type="EMBL" id="JAGTXO010000004">
    <property type="protein sequence ID" value="KAG8468197.1"/>
    <property type="molecule type" value="Genomic_DNA"/>
</dbReference>
<sequence>MQSLFSNPNRVPNDGKVPIFGPIKWNYQFFGKGDLDAWPALFFDNLSSLLGIFGAMLFVPQLALILGAPITPAHVAAFGNVVFGRVGPGVAIALAVGNLWYSWMAFKLAHYEDRQEVTALPYGINTPAGFVMAFSVILPLCFKYSSIADPDEFAFRVWAGSCSANFIGGIFEVSGFWLGNLIRDNTSKAALYAPIASVGFVYLGLAPVIAVGAEPIIGIIPFALCFTGFFANGGRGVYGTGGVALIMFVVGTTLRWAGAGRYDGSFAEQEGAVISTWSSFAGQNTMLPFVPMEGLVDSPDFMAIVFPVALQSFIETMENVEAAQHKGDHYNVKEAMIADGLGTMIGALFGSIIPTTVYIGHARHKLIGARASYSLLNAVSYFVLLMSGIFPTIYSIIDPVSIGCVLIFVGLMIVQQSFEVSARRHYPALCIGIFMLVTDLMKNGSGDARPGVLNLSAGGGIMASIVVTQIVCDLTDSRYDRAAIGSLIAMVFSEFGIMHGNNPVGIDGSSPVLGELSVSFHEVADYKKGVNEGWRFAVAYAMLAIFCVAHYLVQRMGKLPPAVMDNGVCDVVPRDAPPSDVKEIVA</sequence>
<feature type="transmembrane region" description="Helical" evidence="1">
    <location>
        <begin position="340"/>
        <end position="359"/>
    </location>
</feature>
<keyword evidence="1" id="KW-0812">Transmembrane</keyword>
<name>A0A8J5XTN6_DIALT</name>
<keyword evidence="1" id="KW-0472">Membrane</keyword>
<feature type="transmembrane region" description="Helical" evidence="1">
    <location>
        <begin position="157"/>
        <end position="178"/>
    </location>
</feature>
<feature type="transmembrane region" description="Helical" evidence="1">
    <location>
        <begin position="190"/>
        <end position="209"/>
    </location>
</feature>
<dbReference type="Proteomes" id="UP000751190">
    <property type="component" value="Unassembled WGS sequence"/>
</dbReference>
<feature type="transmembrane region" description="Helical" evidence="1">
    <location>
        <begin position="49"/>
        <end position="70"/>
    </location>
</feature>
<dbReference type="OMA" id="PYIGHPA"/>
<dbReference type="PANTHER" id="PTHR31610:SF0">
    <property type="entry name" value="SLC26A_SULP TRANSPORTER DOMAIN-CONTAINING PROTEIN"/>
    <property type="match status" value="1"/>
</dbReference>
<organism evidence="2 3">
    <name type="scientific">Diacronema lutheri</name>
    <name type="common">Unicellular marine alga</name>
    <name type="synonym">Monochrysis lutheri</name>
    <dbReference type="NCBI Taxonomy" id="2081491"/>
    <lineage>
        <taxon>Eukaryota</taxon>
        <taxon>Haptista</taxon>
        <taxon>Haptophyta</taxon>
        <taxon>Pavlovophyceae</taxon>
        <taxon>Pavlovales</taxon>
        <taxon>Pavlovaceae</taxon>
        <taxon>Diacronema</taxon>
    </lineage>
</organism>
<keyword evidence="1" id="KW-1133">Transmembrane helix</keyword>
<feature type="transmembrane region" description="Helical" evidence="1">
    <location>
        <begin position="215"/>
        <end position="231"/>
    </location>
</feature>
<evidence type="ECO:0000256" key="1">
    <source>
        <dbReference type="SAM" id="Phobius"/>
    </source>
</evidence>
<evidence type="ECO:0000313" key="2">
    <source>
        <dbReference type="EMBL" id="KAG8468197.1"/>
    </source>
</evidence>
<dbReference type="PANTHER" id="PTHR31610">
    <property type="entry name" value="SLR0360 PROTEIN"/>
    <property type="match status" value="1"/>
</dbReference>
<feature type="transmembrane region" description="Helical" evidence="1">
    <location>
        <begin position="122"/>
        <end position="145"/>
    </location>
</feature>
<feature type="transmembrane region" description="Helical" evidence="1">
    <location>
        <begin position="82"/>
        <end position="101"/>
    </location>
</feature>
<feature type="transmembrane region" description="Helical" evidence="1">
    <location>
        <begin position="238"/>
        <end position="257"/>
    </location>
</feature>
<feature type="transmembrane region" description="Helical" evidence="1">
    <location>
        <begin position="371"/>
        <end position="390"/>
    </location>
</feature>
<feature type="transmembrane region" description="Helical" evidence="1">
    <location>
        <begin position="534"/>
        <end position="553"/>
    </location>
</feature>
<protein>
    <submittedName>
        <fullName evidence="2">Uncharacterized protein</fullName>
    </submittedName>
</protein>